<name>A0A6N8DH34_RHOAC</name>
<protein>
    <submittedName>
        <fullName evidence="1">SHOCT domain-containing protein</fullName>
    </submittedName>
</protein>
<organism evidence="1 2">
    <name type="scientific">Rhodoblastus acidophilus</name>
    <name type="common">Rhodopseudomonas acidophila</name>
    <dbReference type="NCBI Taxonomy" id="1074"/>
    <lineage>
        <taxon>Bacteria</taxon>
        <taxon>Pseudomonadati</taxon>
        <taxon>Pseudomonadota</taxon>
        <taxon>Alphaproteobacteria</taxon>
        <taxon>Hyphomicrobiales</taxon>
        <taxon>Rhodoblastaceae</taxon>
        <taxon>Rhodoblastus</taxon>
    </lineage>
</organism>
<comment type="caution">
    <text evidence="1">The sequence shown here is derived from an EMBL/GenBank/DDBJ whole genome shotgun (WGS) entry which is preliminary data.</text>
</comment>
<dbReference type="OrthoDB" id="1778949at2"/>
<dbReference type="Proteomes" id="UP000439113">
    <property type="component" value="Unassembled WGS sequence"/>
</dbReference>
<gene>
    <name evidence="1" type="ORF">GJ654_00930</name>
</gene>
<reference evidence="1 2" key="1">
    <citation type="submission" date="2019-11" db="EMBL/GenBank/DDBJ databases">
        <title>Whole-genome sequence of a Rhodoblastus acidophilus DSM 142.</title>
        <authorList>
            <person name="Kyndt J.A."/>
            <person name="Meyer T.E."/>
        </authorList>
    </citation>
    <scope>NUCLEOTIDE SEQUENCE [LARGE SCALE GENOMIC DNA]</scope>
    <source>
        <strain evidence="1 2">DSM 142</strain>
    </source>
</reference>
<dbReference type="AlphaFoldDB" id="A0A6N8DH34"/>
<sequence length="268" mass="28174">MPELTMQARQIIESLANAHGVSAGAVETLLHAVAAGNGAQAQFNHPELGGMGQWSQGGMLMIGDMFNQGLKYKVGALCDELSALLRNQPVFAPAQVQSQGFGQSQQQGMGLGASLFVQRSGLWPAELGAPSSSGGQNDMSYAYFPATRRLAIRVGGDLRIYDTGDHQIGGVSQQQSGDQSLTFTSQYGLVRVADLPLVGPVAQNLVEPAAASQPASAPAEFAPPPPAAPSRAADDIFALIEKLAALKEKNILTDEEFTAKKTELLSRL</sequence>
<proteinExistence type="predicted"/>
<accession>A0A6N8DH34</accession>
<dbReference type="RefSeq" id="WP_155444214.1">
    <property type="nucleotide sequence ID" value="NZ_JAOQNR010000001.1"/>
</dbReference>
<evidence type="ECO:0000313" key="1">
    <source>
        <dbReference type="EMBL" id="MTV29549.1"/>
    </source>
</evidence>
<dbReference type="EMBL" id="WNKS01000001">
    <property type="protein sequence ID" value="MTV29549.1"/>
    <property type="molecule type" value="Genomic_DNA"/>
</dbReference>
<evidence type="ECO:0000313" key="2">
    <source>
        <dbReference type="Proteomes" id="UP000439113"/>
    </source>
</evidence>